<evidence type="ECO:0000313" key="2">
    <source>
        <dbReference type="EMBL" id="WFD10358.1"/>
    </source>
</evidence>
<keyword evidence="1" id="KW-0812">Transmembrane</keyword>
<keyword evidence="1" id="KW-0472">Membrane</keyword>
<reference evidence="2 3" key="1">
    <citation type="submission" date="2023-03" db="EMBL/GenBank/DDBJ databases">
        <title>Complete genome sequence of Tepidibacter sp. SWIR-1, isolated from a deep-sea hydrothermal vent.</title>
        <authorList>
            <person name="Li X."/>
        </authorList>
    </citation>
    <scope>NUCLEOTIDE SEQUENCE [LARGE SCALE GENOMIC DNA]</scope>
    <source>
        <strain evidence="2 3">SWIR-1</strain>
    </source>
</reference>
<accession>A0ABY8EBQ6</accession>
<feature type="transmembrane region" description="Helical" evidence="1">
    <location>
        <begin position="42"/>
        <end position="60"/>
    </location>
</feature>
<feature type="transmembrane region" description="Helical" evidence="1">
    <location>
        <begin position="12"/>
        <end position="30"/>
    </location>
</feature>
<dbReference type="RefSeq" id="WP_277732333.1">
    <property type="nucleotide sequence ID" value="NZ_CP120733.1"/>
</dbReference>
<dbReference type="EMBL" id="CP120733">
    <property type="protein sequence ID" value="WFD10358.1"/>
    <property type="molecule type" value="Genomic_DNA"/>
</dbReference>
<keyword evidence="1" id="KW-1133">Transmembrane helix</keyword>
<dbReference type="Proteomes" id="UP001222800">
    <property type="component" value="Chromosome"/>
</dbReference>
<protein>
    <submittedName>
        <fullName evidence="2">Uncharacterized protein</fullName>
    </submittedName>
</protein>
<name>A0ABY8EBQ6_9FIRM</name>
<proteinExistence type="predicted"/>
<evidence type="ECO:0000256" key="1">
    <source>
        <dbReference type="SAM" id="Phobius"/>
    </source>
</evidence>
<sequence length="68" mass="8074">MKKITKTQITTIIFLISYGIWEFYVARWAATESGPIIRVDLVVIYPILILFIFLSLGQLFKRKNRLRR</sequence>
<keyword evidence="3" id="KW-1185">Reference proteome</keyword>
<evidence type="ECO:0000313" key="3">
    <source>
        <dbReference type="Proteomes" id="UP001222800"/>
    </source>
</evidence>
<organism evidence="2 3">
    <name type="scientific">Tepidibacter hydrothermalis</name>
    <dbReference type="NCBI Taxonomy" id="3036126"/>
    <lineage>
        <taxon>Bacteria</taxon>
        <taxon>Bacillati</taxon>
        <taxon>Bacillota</taxon>
        <taxon>Clostridia</taxon>
        <taxon>Peptostreptococcales</taxon>
        <taxon>Peptostreptococcaceae</taxon>
        <taxon>Tepidibacter</taxon>
    </lineage>
</organism>
<gene>
    <name evidence="2" type="ORF">P4S50_19010</name>
</gene>